<evidence type="ECO:0000256" key="3">
    <source>
        <dbReference type="ARBA" id="ARBA00022603"/>
    </source>
</evidence>
<dbReference type="PANTHER" id="PTHR42933:SF4">
    <property type="entry name" value="TYPE I RESTRICTION ENZYME ECOKI METHYLASE SUBUNIT"/>
    <property type="match status" value="1"/>
</dbReference>
<evidence type="ECO:0000256" key="5">
    <source>
        <dbReference type="ARBA" id="ARBA00022691"/>
    </source>
</evidence>
<organism evidence="12 13">
    <name type="scientific">Selenomonas ruminantium subsp. lactilytica (strain NBRC 103574 / TAM6421)</name>
    <dbReference type="NCBI Taxonomy" id="927704"/>
    <lineage>
        <taxon>Bacteria</taxon>
        <taxon>Bacillati</taxon>
        <taxon>Bacillota</taxon>
        <taxon>Negativicutes</taxon>
        <taxon>Selenomonadales</taxon>
        <taxon>Selenomonadaceae</taxon>
        <taxon>Selenomonas</taxon>
    </lineage>
</organism>
<evidence type="ECO:0000256" key="7">
    <source>
        <dbReference type="ARBA" id="ARBA00023125"/>
    </source>
</evidence>
<evidence type="ECO:0000259" key="10">
    <source>
        <dbReference type="Pfam" id="PF01420"/>
    </source>
</evidence>
<name>I0GN49_SELRL</name>
<dbReference type="PATRIC" id="fig|927704.6.peg.490"/>
<dbReference type="AlphaFoldDB" id="I0GN49"/>
<dbReference type="PANTHER" id="PTHR42933">
    <property type="entry name" value="SLR6095 PROTEIN"/>
    <property type="match status" value="1"/>
</dbReference>
<evidence type="ECO:0000259" key="11">
    <source>
        <dbReference type="Pfam" id="PF02384"/>
    </source>
</evidence>
<comment type="catalytic activity">
    <reaction evidence="8">
        <text>a 2'-deoxyadenosine in DNA + S-adenosyl-L-methionine = an N(6)-methyl-2'-deoxyadenosine in DNA + S-adenosyl-L-homocysteine + H(+)</text>
        <dbReference type="Rhea" id="RHEA:15197"/>
        <dbReference type="Rhea" id="RHEA-COMP:12418"/>
        <dbReference type="Rhea" id="RHEA-COMP:12419"/>
        <dbReference type="ChEBI" id="CHEBI:15378"/>
        <dbReference type="ChEBI" id="CHEBI:57856"/>
        <dbReference type="ChEBI" id="CHEBI:59789"/>
        <dbReference type="ChEBI" id="CHEBI:90615"/>
        <dbReference type="ChEBI" id="CHEBI:90616"/>
        <dbReference type="EC" id="2.1.1.72"/>
    </reaction>
</comment>
<dbReference type="InterPro" id="IPR044946">
    <property type="entry name" value="Restrct_endonuc_typeI_TRD_sf"/>
</dbReference>
<dbReference type="InterPro" id="IPR000055">
    <property type="entry name" value="Restrct_endonuc_typeI_TRD"/>
</dbReference>
<dbReference type="REBASE" id="45909">
    <property type="entry name" value="Sru6421ORF4780P"/>
</dbReference>
<dbReference type="CDD" id="cd17287">
    <property type="entry name" value="RMtype1_S_EcoN10ORF171P_TRD2-CR2_like"/>
    <property type="match status" value="1"/>
</dbReference>
<dbReference type="Gene3D" id="1.10.287.1120">
    <property type="entry name" value="Bipartite methylase S protein"/>
    <property type="match status" value="1"/>
</dbReference>
<dbReference type="GO" id="GO:0009307">
    <property type="term" value="P:DNA restriction-modification system"/>
    <property type="evidence" value="ECO:0007669"/>
    <property type="project" value="UniProtKB-KW"/>
</dbReference>
<dbReference type="OrthoDB" id="9814572at2"/>
<protein>
    <recommendedName>
        <fullName evidence="2">site-specific DNA-methyltransferase (adenine-specific)</fullName>
        <ecNumber evidence="2">2.1.1.72</ecNumber>
    </recommendedName>
</protein>
<evidence type="ECO:0000256" key="4">
    <source>
        <dbReference type="ARBA" id="ARBA00022679"/>
    </source>
</evidence>
<keyword evidence="5" id="KW-0949">S-adenosyl-L-methionine</keyword>
<dbReference type="PROSITE" id="PS00092">
    <property type="entry name" value="N6_MTASE"/>
    <property type="match status" value="1"/>
</dbReference>
<keyword evidence="9" id="KW-0175">Coiled coil</keyword>
<dbReference type="Pfam" id="PF01420">
    <property type="entry name" value="Methylase_S"/>
    <property type="match status" value="2"/>
</dbReference>
<dbReference type="EMBL" id="AP012292">
    <property type="protein sequence ID" value="BAL82186.1"/>
    <property type="molecule type" value="Genomic_DNA"/>
</dbReference>
<evidence type="ECO:0000313" key="13">
    <source>
        <dbReference type="Proteomes" id="UP000007887"/>
    </source>
</evidence>
<dbReference type="PRINTS" id="PR00507">
    <property type="entry name" value="N12N6MTFRASE"/>
</dbReference>
<dbReference type="InterPro" id="IPR029063">
    <property type="entry name" value="SAM-dependent_MTases_sf"/>
</dbReference>
<comment type="similarity">
    <text evidence="1">Belongs to the type-I restriction system S methylase family.</text>
</comment>
<dbReference type="CDD" id="cd02440">
    <property type="entry name" value="AdoMet_MTases"/>
    <property type="match status" value="1"/>
</dbReference>
<evidence type="ECO:0000256" key="6">
    <source>
        <dbReference type="ARBA" id="ARBA00022747"/>
    </source>
</evidence>
<dbReference type="InterPro" id="IPR051537">
    <property type="entry name" value="DNA_Adenine_Mtase"/>
</dbReference>
<evidence type="ECO:0000256" key="2">
    <source>
        <dbReference type="ARBA" id="ARBA00011900"/>
    </source>
</evidence>
<keyword evidence="7" id="KW-0238">DNA-binding</keyword>
<dbReference type="GO" id="GO:0032259">
    <property type="term" value="P:methylation"/>
    <property type="evidence" value="ECO:0007669"/>
    <property type="project" value="UniProtKB-KW"/>
</dbReference>
<dbReference type="eggNOG" id="COG0286">
    <property type="taxonomic scope" value="Bacteria"/>
</dbReference>
<accession>I0GN49</accession>
<keyword evidence="6" id="KW-0680">Restriction system</keyword>
<dbReference type="GO" id="GO:0008170">
    <property type="term" value="F:N-methyltransferase activity"/>
    <property type="evidence" value="ECO:0007669"/>
    <property type="project" value="InterPro"/>
</dbReference>
<dbReference type="GO" id="GO:0009007">
    <property type="term" value="F:site-specific DNA-methyltransferase (adenine-specific) activity"/>
    <property type="evidence" value="ECO:0007669"/>
    <property type="project" value="UniProtKB-EC"/>
</dbReference>
<dbReference type="Gene3D" id="3.40.50.150">
    <property type="entry name" value="Vaccinia Virus protein VP39"/>
    <property type="match status" value="1"/>
</dbReference>
<dbReference type="SUPFAM" id="SSF116734">
    <property type="entry name" value="DNA methylase specificity domain"/>
    <property type="match status" value="2"/>
</dbReference>
<dbReference type="SUPFAM" id="SSF53335">
    <property type="entry name" value="S-adenosyl-L-methionine-dependent methyltransferases"/>
    <property type="match status" value="1"/>
</dbReference>
<proteinExistence type="inferred from homology"/>
<keyword evidence="4" id="KW-0808">Transferase</keyword>
<dbReference type="Gene3D" id="3.90.220.20">
    <property type="entry name" value="DNA methylase specificity domains"/>
    <property type="match status" value="2"/>
</dbReference>
<dbReference type="KEGG" id="sri:SELR_04780"/>
<evidence type="ECO:0000256" key="9">
    <source>
        <dbReference type="SAM" id="Coils"/>
    </source>
</evidence>
<reference evidence="12 13" key="1">
    <citation type="submission" date="2011-10" db="EMBL/GenBank/DDBJ databases">
        <title>Whole genome sequence of Selenomonas ruminantium subsp. lactilytica TAM6421.</title>
        <authorList>
            <person name="Oguchi A."/>
            <person name="Ankai A."/>
            <person name="Kaneko J."/>
            <person name="Yamada-Narita S."/>
            <person name="Fukui S."/>
            <person name="Takahashi M."/>
            <person name="Onodera T."/>
            <person name="Kojima S."/>
            <person name="Fushimi T."/>
            <person name="Abe N."/>
            <person name="Kamio Y."/>
            <person name="Yamazaki S."/>
            <person name="Fujita N."/>
        </authorList>
    </citation>
    <scope>NUCLEOTIDE SEQUENCE [LARGE SCALE GENOMIC DNA]</scope>
    <source>
        <strain evidence="13">NBRC 103574 / TAM6421</strain>
    </source>
</reference>
<evidence type="ECO:0000313" key="12">
    <source>
        <dbReference type="EMBL" id="BAL82186.1"/>
    </source>
</evidence>
<dbReference type="InterPro" id="IPR002052">
    <property type="entry name" value="DNA_methylase_N6_adenine_CS"/>
</dbReference>
<dbReference type="eggNOG" id="COG0732">
    <property type="taxonomic scope" value="Bacteria"/>
</dbReference>
<dbReference type="HOGENOM" id="CLU_003347_0_0_9"/>
<feature type="coiled-coil region" evidence="9">
    <location>
        <begin position="1213"/>
        <end position="1240"/>
    </location>
</feature>
<feature type="domain" description="Type I restriction modification DNA specificity" evidence="10">
    <location>
        <begin position="897"/>
        <end position="1033"/>
    </location>
</feature>
<feature type="domain" description="Type I restriction modification DNA specificity" evidence="10">
    <location>
        <begin position="1056"/>
        <end position="1228"/>
    </location>
</feature>
<keyword evidence="3" id="KW-0489">Methyltransferase</keyword>
<sequence>MITVKNFVAALKYMQFIESDGGYAKYFPEYDDYLKVDWENRKLIYPEKIKGRERNAYFDEAHKENMVVFECVNRLLDKGYRPEHIELEKEWHLGHDAKSGRADICVTGADGKMLFIIECKTAGREYDNELRQTLIDGGQLISYWKQEDACQWLLLYASDWEDNRITYRTDSISCNDDSNMRIAQKQDSSIKLYDDAHTVEDLFAVWDETYEKRLFGDVVFRDDTVAYEIGAKPLRKKDLRDFSENDRVVNRFEEILRHNNVSDKENAFNRLIALFICKLVDEIQKDEDDEVEFQYKVGTDTYENLQDRLQRLHRDGMEKFMREQIFYVADDYAENLIQQYTGQKRNKLIAELKKTLRSLKFYTNNEFAFKDVHNEELFYQNGKILVEVVQLFEEYRIIGSRDLQTLGDLFEQLLSKGFKQNEGQFFTPMPITRFVWDSLPLSEILRKKEQEYPKIIDYACGAGHFLTQGYEAVTALVQKDEHAWVSEKLYGVEKDYRLARVSKISLFMHGAGDGNIVFGDGLENYVDKNIRPHSFDILVANPPYSVAAFKPHLKLKDNDFTILPKISNNGSEIETLFVERIAQLLKPQGVAAVILPSSILNKESESFIAARESLLQNFHLRSIVQLGSKTFGATGTNTVIMFLEKFAEPPKKIDLCEDSVQAILTAQSLEDWEDKDILAAYLDKIQVERNLYGEFVTRQRNFSDWADVPYIDAYTQAFLSSAEYSTKVKQKGYQAKSEEEKLEWCNVAFYEFAIGKEAEKLLYFSLAYGQTTVIITAPDDNKGQEKFLGYGWSNRKGQEGIQIKKLGGLLYNPQDRQAADTLAAVVRASFGTQEELTDDLGEYYHYMSTTDMLDFGSVNFNKAIKTTKVRHQVIKEGMTAYKLDGKEFSVSIGNRVVGTEIEEDGEYPVYSANVFEEFGRINRQNLTDFSQPSVIWGIDGDWMVNYLPENYPFYPTDHCGVIRVNTDKILPKYLALALQVEGEYERFSRSNRASTARIKRLTVQIPSVAVQSKVVEEIEVIDSQMTKLEQDIKKCDEDIKSRFVEMFGNPHHSEKYPYKKVQEFTEVRSGGTPSRKQDAYWTNGTIRWVKTAELQNNEIYDTEEKITQEAVDNSSAKMLPENTILIAMYGQGKTRGMTAYLKVESTTNQACACVLPSDEINQRYLWRYFMMSYEQLRAMALGAGQPNLTGEMIKNFPVLMPPLELQEKYVLFAEQADKSKNDAQEKISKLKQEKKAAIQKYFK</sequence>
<dbReference type="Proteomes" id="UP000007887">
    <property type="component" value="Chromosome"/>
</dbReference>
<dbReference type="Pfam" id="PF02384">
    <property type="entry name" value="N6_Mtase"/>
    <property type="match status" value="1"/>
</dbReference>
<dbReference type="EC" id="2.1.1.72" evidence="2"/>
<dbReference type="InterPro" id="IPR003356">
    <property type="entry name" value="DNA_methylase_A-5"/>
</dbReference>
<dbReference type="GO" id="GO:0003677">
    <property type="term" value="F:DNA binding"/>
    <property type="evidence" value="ECO:0007669"/>
    <property type="project" value="UniProtKB-KW"/>
</dbReference>
<evidence type="ECO:0000256" key="8">
    <source>
        <dbReference type="ARBA" id="ARBA00047942"/>
    </source>
</evidence>
<feature type="domain" description="DNA methylase adenine-specific" evidence="11">
    <location>
        <begin position="404"/>
        <end position="672"/>
    </location>
</feature>
<evidence type="ECO:0000256" key="1">
    <source>
        <dbReference type="ARBA" id="ARBA00010923"/>
    </source>
</evidence>
<gene>
    <name evidence="12" type="ordered locus">SELR_04780</name>
</gene>